<dbReference type="EMBL" id="JNBS01004981">
    <property type="protein sequence ID" value="OQR81485.1"/>
    <property type="molecule type" value="Genomic_DNA"/>
</dbReference>
<dbReference type="InterPro" id="IPR021710">
    <property type="entry name" value="DUF3293"/>
</dbReference>
<evidence type="ECO:0008006" key="3">
    <source>
        <dbReference type="Google" id="ProtNLM"/>
    </source>
</evidence>
<organism evidence="1 2">
    <name type="scientific">Thraustotheca clavata</name>
    <dbReference type="NCBI Taxonomy" id="74557"/>
    <lineage>
        <taxon>Eukaryota</taxon>
        <taxon>Sar</taxon>
        <taxon>Stramenopiles</taxon>
        <taxon>Oomycota</taxon>
        <taxon>Saprolegniomycetes</taxon>
        <taxon>Saprolegniales</taxon>
        <taxon>Achlyaceae</taxon>
        <taxon>Thraustotheca</taxon>
    </lineage>
</organism>
<dbReference type="AlphaFoldDB" id="A0A1V9Y6Y2"/>
<dbReference type="OrthoDB" id="60740at2759"/>
<accession>A0A1V9Y6Y2</accession>
<protein>
    <recommendedName>
        <fullName evidence="3">DUF3293 domain-containing protein</fullName>
    </recommendedName>
</protein>
<keyword evidence="2" id="KW-1185">Reference proteome</keyword>
<evidence type="ECO:0000313" key="2">
    <source>
        <dbReference type="Proteomes" id="UP000243217"/>
    </source>
</evidence>
<sequence>MEDSLRGAWAASYDAWIDVPGCSGVIYNRPGNVSQGILEYPTSVLTSCMFAVMAHNPMGVRASDDDNDRAHAQLTARIDALTLPQGGWIAPFFGFSDDWREPGFVLACPSFDANAIAQTREYAVELAKEFVQGAIYEYHPIEGQRCALLRKTVHVVMSSGVNSEVILVQTPRPATPYSNPH</sequence>
<gene>
    <name evidence="1" type="ORF">THRCLA_23361</name>
</gene>
<comment type="caution">
    <text evidence="1">The sequence shown here is derived from an EMBL/GenBank/DDBJ whole genome shotgun (WGS) entry which is preliminary data.</text>
</comment>
<dbReference type="Proteomes" id="UP000243217">
    <property type="component" value="Unassembled WGS sequence"/>
</dbReference>
<dbReference type="Pfam" id="PF11697">
    <property type="entry name" value="DUF3293"/>
    <property type="match status" value="1"/>
</dbReference>
<name>A0A1V9Y6Y2_9STRA</name>
<proteinExistence type="predicted"/>
<reference evidence="1 2" key="1">
    <citation type="journal article" date="2014" name="Genome Biol. Evol.">
        <title>The secreted proteins of Achlya hypogyna and Thraustotheca clavata identify the ancestral oomycete secretome and reveal gene acquisitions by horizontal gene transfer.</title>
        <authorList>
            <person name="Misner I."/>
            <person name="Blouin N."/>
            <person name="Leonard G."/>
            <person name="Richards T.A."/>
            <person name="Lane C.E."/>
        </authorList>
    </citation>
    <scope>NUCLEOTIDE SEQUENCE [LARGE SCALE GENOMIC DNA]</scope>
    <source>
        <strain evidence="1 2">ATCC 34112</strain>
    </source>
</reference>
<evidence type="ECO:0000313" key="1">
    <source>
        <dbReference type="EMBL" id="OQR81485.1"/>
    </source>
</evidence>